<evidence type="ECO:0000313" key="2">
    <source>
        <dbReference type="Proteomes" id="UP000003019"/>
    </source>
</evidence>
<evidence type="ECO:0000313" key="1">
    <source>
        <dbReference type="EMBL" id="EGY51958.1"/>
    </source>
</evidence>
<reference evidence="1 2" key="1">
    <citation type="submission" date="2011-05" db="EMBL/GenBank/DDBJ databases">
        <authorList>
            <person name="Muzny D."/>
            <person name="Qin X."/>
            <person name="Deng J."/>
            <person name="Jiang H."/>
            <person name="Liu Y."/>
            <person name="Qu J."/>
            <person name="Song X.-Z."/>
            <person name="Zhang L."/>
            <person name="Thornton R."/>
            <person name="Coyle M."/>
            <person name="Francisco L."/>
            <person name="Jackson L."/>
            <person name="Javaid M."/>
            <person name="Korchina V."/>
            <person name="Kovar C."/>
            <person name="Mata R."/>
            <person name="Mathew T."/>
            <person name="Ngo R."/>
            <person name="Nguyen L."/>
            <person name="Nguyen N."/>
            <person name="Okwuonu G."/>
            <person name="Ongeri F."/>
            <person name="Pham C."/>
            <person name="Simmons D."/>
            <person name="Wilczek-Boney K."/>
            <person name="Hale W."/>
            <person name="Jakkamsetti A."/>
            <person name="Pham P."/>
            <person name="Ruth R."/>
            <person name="San Lucas F."/>
            <person name="Warren J."/>
            <person name="Zhang J."/>
            <person name="Zhao Z."/>
            <person name="Zhou C."/>
            <person name="Zhu D."/>
            <person name="Lee S."/>
            <person name="Bess C."/>
            <person name="Blankenburg K."/>
            <person name="Forbes L."/>
            <person name="Fu Q."/>
            <person name="Gubbala S."/>
            <person name="Hirani K."/>
            <person name="Jayaseelan J.C."/>
            <person name="Lara F."/>
            <person name="Munidasa M."/>
            <person name="Palculict T."/>
            <person name="Patil S."/>
            <person name="Pu L.-L."/>
            <person name="Saada N."/>
            <person name="Tang L."/>
            <person name="Weissenberger G."/>
            <person name="Zhu Y."/>
            <person name="Hemphill L."/>
            <person name="Shang Y."/>
            <person name="Youmans B."/>
            <person name="Ayvaz T."/>
            <person name="Ross M."/>
            <person name="Santibanez J."/>
            <person name="Aqrawi P."/>
            <person name="Gross S."/>
            <person name="Joshi V."/>
            <person name="Fowler G."/>
            <person name="Nazareth L."/>
            <person name="Reid J."/>
            <person name="Worley K."/>
            <person name="Petrosino J."/>
            <person name="Highlander S."/>
            <person name="Gibbs R."/>
        </authorList>
    </citation>
    <scope>NUCLEOTIDE SEQUENCE [LARGE SCALE GENOMIC DNA]</scope>
    <source>
        <strain evidence="1 2">871</strain>
    </source>
</reference>
<proteinExistence type="predicted"/>
<dbReference type="AlphaFoldDB" id="G4CJL8"/>
<gene>
    <name evidence="1" type="ORF">HMPREF9371_1808</name>
</gene>
<accession>G4CJL8</accession>
<keyword evidence="2" id="KW-1185">Reference proteome</keyword>
<comment type="caution">
    <text evidence="1">The sequence shown here is derived from an EMBL/GenBank/DDBJ whole genome shotgun (WGS) entry which is preliminary data.</text>
</comment>
<organism evidence="1 2">
    <name type="scientific">Neisseria shayeganii 871</name>
    <dbReference type="NCBI Taxonomy" id="1032488"/>
    <lineage>
        <taxon>Bacteria</taxon>
        <taxon>Pseudomonadati</taxon>
        <taxon>Pseudomonadota</taxon>
        <taxon>Betaproteobacteria</taxon>
        <taxon>Neisseriales</taxon>
        <taxon>Neisseriaceae</taxon>
        <taxon>Neisseria</taxon>
    </lineage>
</organism>
<dbReference type="HOGENOM" id="CLU_3170668_0_0_4"/>
<name>G4CJL8_9NEIS</name>
<protein>
    <submittedName>
        <fullName evidence="1">Uncharacterized protein</fullName>
    </submittedName>
</protein>
<dbReference type="Proteomes" id="UP000003019">
    <property type="component" value="Unassembled WGS sequence"/>
</dbReference>
<dbReference type="PATRIC" id="fig|1032488.3.peg.1714"/>
<dbReference type="EMBL" id="AGAY01000062">
    <property type="protein sequence ID" value="EGY51958.1"/>
    <property type="molecule type" value="Genomic_DNA"/>
</dbReference>
<sequence>MFLSGSPMESGHFSIVCAGLPLPVFCPEPAFVAVQQKRVQEVSVFFA</sequence>